<evidence type="ECO:0000313" key="1">
    <source>
        <dbReference type="EMBL" id="KAH7978618.1"/>
    </source>
</evidence>
<reference evidence="1" key="1">
    <citation type="submission" date="2020-05" db="EMBL/GenBank/DDBJ databases">
        <title>Large-scale comparative analyses of tick genomes elucidate their genetic diversity and vector capacities.</title>
        <authorList>
            <person name="Jia N."/>
            <person name="Wang J."/>
            <person name="Shi W."/>
            <person name="Du L."/>
            <person name="Sun Y."/>
            <person name="Zhan W."/>
            <person name="Jiang J."/>
            <person name="Wang Q."/>
            <person name="Zhang B."/>
            <person name="Ji P."/>
            <person name="Sakyi L.B."/>
            <person name="Cui X."/>
            <person name="Yuan T."/>
            <person name="Jiang B."/>
            <person name="Yang W."/>
            <person name="Lam T.T.-Y."/>
            <person name="Chang Q."/>
            <person name="Ding S."/>
            <person name="Wang X."/>
            <person name="Zhu J."/>
            <person name="Ruan X."/>
            <person name="Zhao L."/>
            <person name="Wei J."/>
            <person name="Que T."/>
            <person name="Du C."/>
            <person name="Cheng J."/>
            <person name="Dai P."/>
            <person name="Han X."/>
            <person name="Huang E."/>
            <person name="Gao Y."/>
            <person name="Liu J."/>
            <person name="Shao H."/>
            <person name="Ye R."/>
            <person name="Li L."/>
            <person name="Wei W."/>
            <person name="Wang X."/>
            <person name="Wang C."/>
            <person name="Yang T."/>
            <person name="Huo Q."/>
            <person name="Li W."/>
            <person name="Guo W."/>
            <person name="Chen H."/>
            <person name="Zhou L."/>
            <person name="Ni X."/>
            <person name="Tian J."/>
            <person name="Zhou Y."/>
            <person name="Sheng Y."/>
            <person name="Liu T."/>
            <person name="Pan Y."/>
            <person name="Xia L."/>
            <person name="Li J."/>
            <person name="Zhao F."/>
            <person name="Cao W."/>
        </authorList>
    </citation>
    <scope>NUCLEOTIDE SEQUENCE</scope>
    <source>
        <strain evidence="1">Dsil-2018</strain>
    </source>
</reference>
<organism evidence="1 2">
    <name type="scientific">Dermacentor silvarum</name>
    <name type="common">Tick</name>
    <dbReference type="NCBI Taxonomy" id="543639"/>
    <lineage>
        <taxon>Eukaryota</taxon>
        <taxon>Metazoa</taxon>
        <taxon>Ecdysozoa</taxon>
        <taxon>Arthropoda</taxon>
        <taxon>Chelicerata</taxon>
        <taxon>Arachnida</taxon>
        <taxon>Acari</taxon>
        <taxon>Parasitiformes</taxon>
        <taxon>Ixodida</taxon>
        <taxon>Ixodoidea</taxon>
        <taxon>Ixodidae</taxon>
        <taxon>Rhipicephalinae</taxon>
        <taxon>Dermacentor</taxon>
    </lineage>
</organism>
<proteinExistence type="predicted"/>
<name>A0ACB8DW88_DERSI</name>
<keyword evidence="2" id="KW-1185">Reference proteome</keyword>
<evidence type="ECO:0000313" key="2">
    <source>
        <dbReference type="Proteomes" id="UP000821865"/>
    </source>
</evidence>
<protein>
    <submittedName>
        <fullName evidence="1">Uncharacterized protein</fullName>
    </submittedName>
</protein>
<accession>A0ACB8DW88</accession>
<dbReference type="EMBL" id="CM023470">
    <property type="protein sequence ID" value="KAH7978618.1"/>
    <property type="molecule type" value="Genomic_DNA"/>
</dbReference>
<gene>
    <name evidence="1" type="ORF">HPB49_006150</name>
</gene>
<comment type="caution">
    <text evidence="1">The sequence shown here is derived from an EMBL/GenBank/DDBJ whole genome shotgun (WGS) entry which is preliminary data.</text>
</comment>
<dbReference type="Proteomes" id="UP000821865">
    <property type="component" value="Chromosome 1"/>
</dbReference>
<sequence>MRGDDMARVVSDLIRERLIEPYVDADLRSFDLSIEHRNQTNDTVTLDAAQALKVHNVRGVKCATLTAEKDVLEKYHFKRTWMSPNGAIGNVLGGDVFRKPIACRNIPPLVEQWRRPIIIARHAFGDQYKGQDYVAPGSGTLQNKYSPTMGAPYNNHVASLCIRLDPANTCFVSFDGFLLVMFVSTYSGEFIGITASNERSVDEALEDAAASQASRTAASQQSPGRRGPVAGQPRSVPLKMLLPAKLQGQLPPSKVLAVGDLLQASHGVCVFLQRGHCQPAHLVALETPETSGSTRRVAHAVAL</sequence>